<name>A0AA88W5J7_9ASTE</name>
<dbReference type="SUPFAM" id="SSF52743">
    <property type="entry name" value="Subtilisin-like"/>
    <property type="match status" value="1"/>
</dbReference>
<evidence type="ECO:0000313" key="10">
    <source>
        <dbReference type="Proteomes" id="UP001188597"/>
    </source>
</evidence>
<sequence length="443" mass="47598">MASTAMEGSKLIGARYCHSEGQYDVSDFRSPRDSIGHGTHTASIAAGREVPGASYMGLAEGVARGGVPSSRIAVYKVCWYLVCPLAAFDDAIADGVDIISVSLGSRIKKAYFEDALAIGSFHAMKNRILTAYSAGNSAPPAGEYAEGTGILIASGLGTIMVDPTLIDTASNYPLPATAISAEDVLKVLDYIRTSDKPIATIMVGEARKEGYCCFLFFQRTKPYHPRHSQGVDILAAWSPAASPTYNKDVDTRSFKYNVISGTSMSCPHASGAAAYIKAAHPNWSPAAIKSALMTTDYMNLLCKQGYNTSTLRLVTGDANVCNNTNIERAWDLNYPSFSLYVEDGEQIKGVFTRKVMNVGAPNSTYTSSMYMPTIIIVTVEPSVLSFSSIGETKSFTVKVTGPSIAQQRIKSGAIIWEDGVPVVRTPLVVYNYFPGARINLDNN</sequence>
<dbReference type="PANTHER" id="PTHR10795">
    <property type="entry name" value="PROPROTEIN CONVERTASE SUBTILISIN/KEXIN"/>
    <property type="match status" value="1"/>
</dbReference>
<dbReference type="InterPro" id="IPR045051">
    <property type="entry name" value="SBT"/>
</dbReference>
<evidence type="ECO:0000256" key="3">
    <source>
        <dbReference type="ARBA" id="ARBA00022729"/>
    </source>
</evidence>
<dbReference type="Gene3D" id="3.40.50.200">
    <property type="entry name" value="Peptidase S8/S53 domain"/>
    <property type="match status" value="1"/>
</dbReference>
<comment type="caution">
    <text evidence="6">Lacks conserved residue(s) required for the propagation of feature annotation.</text>
</comment>
<dbReference type="Pfam" id="PF00082">
    <property type="entry name" value="Peptidase_S8"/>
    <property type="match status" value="1"/>
</dbReference>
<feature type="domain" description="Subtilisin-like protease fibronectin type-III" evidence="8">
    <location>
        <begin position="331"/>
        <end position="429"/>
    </location>
</feature>
<dbReference type="GO" id="GO:0006508">
    <property type="term" value="P:proteolysis"/>
    <property type="evidence" value="ECO:0007669"/>
    <property type="project" value="UniProtKB-KW"/>
</dbReference>
<dbReference type="PROSITE" id="PS51892">
    <property type="entry name" value="SUBTILASE"/>
    <property type="match status" value="1"/>
</dbReference>
<evidence type="ECO:0008006" key="11">
    <source>
        <dbReference type="Google" id="ProtNLM"/>
    </source>
</evidence>
<evidence type="ECO:0000313" key="9">
    <source>
        <dbReference type="EMBL" id="KAK3019774.1"/>
    </source>
</evidence>
<evidence type="ECO:0000256" key="2">
    <source>
        <dbReference type="ARBA" id="ARBA00022670"/>
    </source>
</evidence>
<evidence type="ECO:0000256" key="1">
    <source>
        <dbReference type="ARBA" id="ARBA00011073"/>
    </source>
</evidence>
<evidence type="ECO:0000256" key="4">
    <source>
        <dbReference type="ARBA" id="ARBA00022801"/>
    </source>
</evidence>
<proteinExistence type="inferred from homology"/>
<evidence type="ECO:0000256" key="6">
    <source>
        <dbReference type="PROSITE-ProRule" id="PRU01240"/>
    </source>
</evidence>
<keyword evidence="5" id="KW-0720">Serine protease</keyword>
<reference evidence="9" key="1">
    <citation type="submission" date="2022-12" db="EMBL/GenBank/DDBJ databases">
        <title>Draft genome assemblies for two species of Escallonia (Escalloniales).</title>
        <authorList>
            <person name="Chanderbali A."/>
            <person name="Dervinis C."/>
            <person name="Anghel I."/>
            <person name="Soltis D."/>
            <person name="Soltis P."/>
            <person name="Zapata F."/>
        </authorList>
    </citation>
    <scope>NUCLEOTIDE SEQUENCE</scope>
    <source>
        <strain evidence="9">UCBG64.0493</strain>
        <tissue evidence="9">Leaf</tissue>
    </source>
</reference>
<keyword evidence="2" id="KW-0645">Protease</keyword>
<keyword evidence="10" id="KW-1185">Reference proteome</keyword>
<dbReference type="GO" id="GO:0004252">
    <property type="term" value="F:serine-type endopeptidase activity"/>
    <property type="evidence" value="ECO:0007669"/>
    <property type="project" value="InterPro"/>
</dbReference>
<keyword evidence="4" id="KW-0378">Hydrolase</keyword>
<keyword evidence="3" id="KW-0732">Signal</keyword>
<organism evidence="9 10">
    <name type="scientific">Escallonia herrerae</name>
    <dbReference type="NCBI Taxonomy" id="1293975"/>
    <lineage>
        <taxon>Eukaryota</taxon>
        <taxon>Viridiplantae</taxon>
        <taxon>Streptophyta</taxon>
        <taxon>Embryophyta</taxon>
        <taxon>Tracheophyta</taxon>
        <taxon>Spermatophyta</taxon>
        <taxon>Magnoliopsida</taxon>
        <taxon>eudicotyledons</taxon>
        <taxon>Gunneridae</taxon>
        <taxon>Pentapetalae</taxon>
        <taxon>asterids</taxon>
        <taxon>campanulids</taxon>
        <taxon>Escalloniales</taxon>
        <taxon>Escalloniaceae</taxon>
        <taxon>Escallonia</taxon>
    </lineage>
</organism>
<dbReference type="InterPro" id="IPR000209">
    <property type="entry name" value="Peptidase_S8/S53_dom"/>
</dbReference>
<comment type="caution">
    <text evidence="9">The sequence shown here is derived from an EMBL/GenBank/DDBJ whole genome shotgun (WGS) entry which is preliminary data.</text>
</comment>
<dbReference type="InterPro" id="IPR036852">
    <property type="entry name" value="Peptidase_S8/S53_dom_sf"/>
</dbReference>
<evidence type="ECO:0000259" key="8">
    <source>
        <dbReference type="Pfam" id="PF17766"/>
    </source>
</evidence>
<dbReference type="InterPro" id="IPR041469">
    <property type="entry name" value="Subtilisin-like_FN3"/>
</dbReference>
<feature type="domain" description="Peptidase S8/S53" evidence="7">
    <location>
        <begin position="23"/>
        <end position="296"/>
    </location>
</feature>
<dbReference type="PROSITE" id="PS00138">
    <property type="entry name" value="SUBTILASE_SER"/>
    <property type="match status" value="1"/>
</dbReference>
<accession>A0AA88W5J7</accession>
<dbReference type="InterPro" id="IPR015500">
    <property type="entry name" value="Peptidase_S8_subtilisin-rel"/>
</dbReference>
<dbReference type="Gene3D" id="2.60.40.2310">
    <property type="match status" value="1"/>
</dbReference>
<dbReference type="PRINTS" id="PR00723">
    <property type="entry name" value="SUBTILISIN"/>
</dbReference>
<comment type="similarity">
    <text evidence="1 6">Belongs to the peptidase S8 family.</text>
</comment>
<dbReference type="Proteomes" id="UP001188597">
    <property type="component" value="Unassembled WGS sequence"/>
</dbReference>
<dbReference type="Pfam" id="PF17766">
    <property type="entry name" value="fn3_6"/>
    <property type="match status" value="1"/>
</dbReference>
<evidence type="ECO:0000256" key="5">
    <source>
        <dbReference type="ARBA" id="ARBA00022825"/>
    </source>
</evidence>
<evidence type="ECO:0000259" key="7">
    <source>
        <dbReference type="Pfam" id="PF00082"/>
    </source>
</evidence>
<gene>
    <name evidence="9" type="ORF">RJ639_003761</name>
</gene>
<dbReference type="AlphaFoldDB" id="A0AA88W5J7"/>
<dbReference type="InterPro" id="IPR023828">
    <property type="entry name" value="Peptidase_S8_Ser-AS"/>
</dbReference>
<protein>
    <recommendedName>
        <fullName evidence="11">Cucumisin</fullName>
    </recommendedName>
</protein>
<dbReference type="EMBL" id="JAVXUP010000853">
    <property type="protein sequence ID" value="KAK3019774.1"/>
    <property type="molecule type" value="Genomic_DNA"/>
</dbReference>